<keyword evidence="9" id="KW-0819">tRNA processing</keyword>
<organism evidence="12 13">
    <name type="scientific">Candidatus Liberibacter ctenarytainae</name>
    <dbReference type="NCBI Taxonomy" id="2020335"/>
    <lineage>
        <taxon>Bacteria</taxon>
        <taxon>Pseudomonadati</taxon>
        <taxon>Pseudomonadota</taxon>
        <taxon>Alphaproteobacteria</taxon>
        <taxon>Hyphomicrobiales</taxon>
        <taxon>Rhizobiaceae</taxon>
        <taxon>Liberibacter</taxon>
    </lineage>
</organism>
<comment type="function">
    <text evidence="9">Digests double-stranded RNA. Involved in the processing of primary rRNA transcript to yield the immediate precursors to the large and small rRNAs (23S and 16S). Processes some mRNAs, and tRNAs when they are encoded in the rRNA operon. Processes pre-crRNA and tracrRNA of type II CRISPR loci if present in the organism.</text>
</comment>
<comment type="subcellular location">
    <subcellularLocation>
        <location evidence="9">Cytoplasm</location>
    </subcellularLocation>
</comment>
<dbReference type="PANTHER" id="PTHR11207">
    <property type="entry name" value="RIBONUCLEASE III"/>
    <property type="match status" value="1"/>
</dbReference>
<keyword evidence="9" id="KW-0699">rRNA-binding</keyword>
<dbReference type="GO" id="GO:0003725">
    <property type="term" value="F:double-stranded RNA binding"/>
    <property type="evidence" value="ECO:0007669"/>
    <property type="project" value="TreeGrafter"/>
</dbReference>
<dbReference type="Gene3D" id="3.30.160.20">
    <property type="match status" value="1"/>
</dbReference>
<feature type="binding site" evidence="9">
    <location>
        <position position="119"/>
    </location>
    <ligand>
        <name>Mg(2+)</name>
        <dbReference type="ChEBI" id="CHEBI:18420"/>
    </ligand>
</feature>
<feature type="domain" description="RNase III" evidence="11">
    <location>
        <begin position="6"/>
        <end position="133"/>
    </location>
</feature>
<feature type="binding site" evidence="9">
    <location>
        <position position="44"/>
    </location>
    <ligand>
        <name>Mg(2+)</name>
        <dbReference type="ChEBI" id="CHEBI:18420"/>
    </ligand>
</feature>
<dbReference type="GO" id="GO:0004525">
    <property type="term" value="F:ribonuclease III activity"/>
    <property type="evidence" value="ECO:0007669"/>
    <property type="project" value="UniProtKB-UniRule"/>
</dbReference>
<dbReference type="SUPFAM" id="SSF69065">
    <property type="entry name" value="RNase III domain-like"/>
    <property type="match status" value="1"/>
</dbReference>
<feature type="active site" evidence="9">
    <location>
        <position position="48"/>
    </location>
</feature>
<keyword evidence="3 9" id="KW-0698">rRNA processing</keyword>
<evidence type="ECO:0000256" key="5">
    <source>
        <dbReference type="ARBA" id="ARBA00022722"/>
    </source>
</evidence>
<dbReference type="PANTHER" id="PTHR11207:SF0">
    <property type="entry name" value="RIBONUCLEASE 3"/>
    <property type="match status" value="1"/>
</dbReference>
<evidence type="ECO:0000256" key="1">
    <source>
        <dbReference type="ARBA" id="ARBA00000109"/>
    </source>
</evidence>
<dbReference type="HAMAP" id="MF_00104">
    <property type="entry name" value="RNase_III"/>
    <property type="match status" value="1"/>
</dbReference>
<dbReference type="GO" id="GO:0019843">
    <property type="term" value="F:rRNA binding"/>
    <property type="evidence" value="ECO:0007669"/>
    <property type="project" value="UniProtKB-KW"/>
</dbReference>
<keyword evidence="8 9" id="KW-0694">RNA-binding</keyword>
<evidence type="ECO:0000256" key="6">
    <source>
        <dbReference type="ARBA" id="ARBA00022759"/>
    </source>
</evidence>
<dbReference type="SMART" id="SM00358">
    <property type="entry name" value="DSRM"/>
    <property type="match status" value="1"/>
</dbReference>
<dbReference type="InterPro" id="IPR000999">
    <property type="entry name" value="RNase_III_dom"/>
</dbReference>
<comment type="subunit">
    <text evidence="9">Homodimer.</text>
</comment>
<keyword evidence="6 9" id="KW-0255">Endonuclease</keyword>
<comment type="catalytic activity">
    <reaction evidence="1 9">
        <text>Endonucleolytic cleavage to 5'-phosphomonoester.</text>
        <dbReference type="EC" id="3.1.26.3"/>
    </reaction>
</comment>
<evidence type="ECO:0000256" key="9">
    <source>
        <dbReference type="HAMAP-Rule" id="MF_00104"/>
    </source>
</evidence>
<name>A0A937DHH5_9HYPH</name>
<sequence>MSSSQYSDLEKQIGYSFSDKNLLEKALTHSSVSRTPHENYERLEFLGDRILGLLVAELLLEYFDTAREGELSIRFNSLVSAETCCQVAKDLNLYSFVHVSYDLKKDMNMNRWAAGIQADVVESLIAALYLDGGLEHARSFVEKYWMSRAVENEKFRRDAKTELQEWAHAQFGLTPEYRMTSRSGPDHNPRFTVMVEIASIVPGIGTDYSKRAAEQVAATEVLKREGIWK</sequence>
<dbReference type="Pfam" id="PF14622">
    <property type="entry name" value="Ribonucleas_3_3"/>
    <property type="match status" value="1"/>
</dbReference>
<dbReference type="EC" id="3.1.26.3" evidence="9"/>
<evidence type="ECO:0000259" key="11">
    <source>
        <dbReference type="PROSITE" id="PS50142"/>
    </source>
</evidence>
<evidence type="ECO:0000313" key="13">
    <source>
        <dbReference type="Proteomes" id="UP000736856"/>
    </source>
</evidence>
<evidence type="ECO:0000256" key="7">
    <source>
        <dbReference type="ARBA" id="ARBA00022801"/>
    </source>
</evidence>
<dbReference type="NCBIfam" id="TIGR02191">
    <property type="entry name" value="RNaseIII"/>
    <property type="match status" value="1"/>
</dbReference>
<dbReference type="AlphaFoldDB" id="A0A937DHH5"/>
<dbReference type="GO" id="GO:0005737">
    <property type="term" value="C:cytoplasm"/>
    <property type="evidence" value="ECO:0007669"/>
    <property type="project" value="UniProtKB-SubCell"/>
</dbReference>
<evidence type="ECO:0000256" key="4">
    <source>
        <dbReference type="ARBA" id="ARBA00022664"/>
    </source>
</evidence>
<comment type="cofactor">
    <cofactor evidence="9">
        <name>Mg(2+)</name>
        <dbReference type="ChEBI" id="CHEBI:18420"/>
    </cofactor>
</comment>
<keyword evidence="9" id="KW-0479">Metal-binding</keyword>
<evidence type="ECO:0000256" key="3">
    <source>
        <dbReference type="ARBA" id="ARBA00022552"/>
    </source>
</evidence>
<dbReference type="GO" id="GO:0006397">
    <property type="term" value="P:mRNA processing"/>
    <property type="evidence" value="ECO:0007669"/>
    <property type="project" value="UniProtKB-UniRule"/>
</dbReference>
<keyword evidence="7 9" id="KW-0378">Hydrolase</keyword>
<dbReference type="Gene3D" id="1.10.1520.10">
    <property type="entry name" value="Ribonuclease III domain"/>
    <property type="match status" value="1"/>
</dbReference>
<dbReference type="InterPro" id="IPR011907">
    <property type="entry name" value="RNase_III"/>
</dbReference>
<dbReference type="CDD" id="cd00593">
    <property type="entry name" value="RIBOc"/>
    <property type="match status" value="1"/>
</dbReference>
<feature type="binding site" evidence="9">
    <location>
        <position position="122"/>
    </location>
    <ligand>
        <name>Mg(2+)</name>
        <dbReference type="ChEBI" id="CHEBI:18420"/>
    </ligand>
</feature>
<evidence type="ECO:0000313" key="12">
    <source>
        <dbReference type="EMBL" id="MBL0849430.1"/>
    </source>
</evidence>
<keyword evidence="9" id="KW-0460">Magnesium</keyword>
<feature type="active site" evidence="9">
    <location>
        <position position="122"/>
    </location>
</feature>
<dbReference type="InterPro" id="IPR014720">
    <property type="entry name" value="dsRBD_dom"/>
</dbReference>
<dbReference type="Pfam" id="PF00035">
    <property type="entry name" value="dsrm"/>
    <property type="match status" value="1"/>
</dbReference>
<keyword evidence="5 9" id="KW-0540">Nuclease</keyword>
<keyword evidence="9" id="KW-0963">Cytoplasm</keyword>
<dbReference type="GO" id="GO:0008033">
    <property type="term" value="P:tRNA processing"/>
    <property type="evidence" value="ECO:0007669"/>
    <property type="project" value="UniProtKB-KW"/>
</dbReference>
<evidence type="ECO:0000256" key="2">
    <source>
        <dbReference type="ARBA" id="ARBA00010183"/>
    </source>
</evidence>
<dbReference type="PROSITE" id="PS00517">
    <property type="entry name" value="RNASE_3_1"/>
    <property type="match status" value="1"/>
</dbReference>
<dbReference type="SUPFAM" id="SSF54768">
    <property type="entry name" value="dsRNA-binding domain-like"/>
    <property type="match status" value="1"/>
</dbReference>
<keyword evidence="4 9" id="KW-0507">mRNA processing</keyword>
<dbReference type="PROSITE" id="PS50142">
    <property type="entry name" value="RNASE_3_2"/>
    <property type="match status" value="1"/>
</dbReference>
<dbReference type="EMBL" id="SEOL01000016">
    <property type="protein sequence ID" value="MBL0849430.1"/>
    <property type="molecule type" value="Genomic_DNA"/>
</dbReference>
<dbReference type="CDD" id="cd10845">
    <property type="entry name" value="DSRM_RNAse_III_family"/>
    <property type="match status" value="1"/>
</dbReference>
<gene>
    <name evidence="9" type="primary">rnc</name>
    <name evidence="12" type="ORF">EU981_05105</name>
</gene>
<dbReference type="FunFam" id="1.10.1520.10:FF:000001">
    <property type="entry name" value="Ribonuclease 3"/>
    <property type="match status" value="1"/>
</dbReference>
<dbReference type="GO" id="GO:0046872">
    <property type="term" value="F:metal ion binding"/>
    <property type="evidence" value="ECO:0007669"/>
    <property type="project" value="UniProtKB-KW"/>
</dbReference>
<comment type="similarity">
    <text evidence="2">Belongs to the ribonuclease III family.</text>
</comment>
<dbReference type="Proteomes" id="UP000736856">
    <property type="component" value="Unassembled WGS sequence"/>
</dbReference>
<dbReference type="InterPro" id="IPR036389">
    <property type="entry name" value="RNase_III_sf"/>
</dbReference>
<proteinExistence type="inferred from homology"/>
<dbReference type="GO" id="GO:0006364">
    <property type="term" value="P:rRNA processing"/>
    <property type="evidence" value="ECO:0007669"/>
    <property type="project" value="UniProtKB-UniRule"/>
</dbReference>
<protein>
    <recommendedName>
        <fullName evidence="9">Ribonuclease 3</fullName>
        <ecNumber evidence="9">3.1.26.3</ecNumber>
    </recommendedName>
    <alternativeName>
        <fullName evidence="9">Ribonuclease III</fullName>
        <shortName evidence="9">RNase III</shortName>
    </alternativeName>
</protein>
<evidence type="ECO:0000259" key="10">
    <source>
        <dbReference type="PROSITE" id="PS50137"/>
    </source>
</evidence>
<comment type="caution">
    <text evidence="12">The sequence shown here is derived from an EMBL/GenBank/DDBJ whole genome shotgun (WGS) entry which is preliminary data.</text>
</comment>
<evidence type="ECO:0000256" key="8">
    <source>
        <dbReference type="ARBA" id="ARBA00022884"/>
    </source>
</evidence>
<accession>A0A937DHH5</accession>
<reference evidence="12" key="1">
    <citation type="submission" date="2019-02" db="EMBL/GenBank/DDBJ databases">
        <title>A novel Candidatus Liberibacter species associated with the New Zealand native fuchsia psyllid, Ctenarytaina fuchsiae.</title>
        <authorList>
            <person name="Thompson S.M."/>
            <person name="Jorgensen N."/>
            <person name="David C."/>
            <person name="Bulman S.R."/>
            <person name="Smith G.R."/>
        </authorList>
    </citation>
    <scope>NUCLEOTIDE SEQUENCE</scope>
    <source>
        <strain evidence="12">Oxford</strain>
    </source>
</reference>
<dbReference type="SMART" id="SM00535">
    <property type="entry name" value="RIBOc"/>
    <property type="match status" value="1"/>
</dbReference>
<dbReference type="PROSITE" id="PS50137">
    <property type="entry name" value="DS_RBD"/>
    <property type="match status" value="1"/>
</dbReference>
<dbReference type="GO" id="GO:0010468">
    <property type="term" value="P:regulation of gene expression"/>
    <property type="evidence" value="ECO:0007669"/>
    <property type="project" value="TreeGrafter"/>
</dbReference>
<feature type="domain" description="DRBM" evidence="10">
    <location>
        <begin position="158"/>
        <end position="227"/>
    </location>
</feature>